<dbReference type="EMBL" id="SVER01000025">
    <property type="protein sequence ID" value="MBE5920145.1"/>
    <property type="molecule type" value="Genomic_DNA"/>
</dbReference>
<proteinExistence type="inferred from homology"/>
<dbReference type="GO" id="GO:0004177">
    <property type="term" value="F:aminopeptidase activity"/>
    <property type="evidence" value="ECO:0007669"/>
    <property type="project" value="TreeGrafter"/>
</dbReference>
<sequence length="315" mass="32294">MNKLLKEIPITDIGNVKIGQVENADAGTGVTVIIVPDSAPCGLDIRGGGPASRESGLMDPLAAAEVIHAVVLGGGSAFGLDAAGGVMKYLAEHGIGFPVGDVVVPLVCQSDIFDLGFGKNNVYPDKEMGYKAASLAFEGAAGNFKSGNFGAGCGATVGKLLGPNRCTKSGIASYAVSLGDLKVGAIVCTNAVGDVYDYVDNKRIAGVLSADGSTLNDVSCEDLMYDMVANPPAGVTTNTTIGIVFTNAKFNKTQLCKLAGMTHDAYARCIRPVHTSMDGDSIYAMSLGSVEASLDVVGTLANQVMCEAIKRSVNV</sequence>
<dbReference type="PANTHER" id="PTHR36512:SF3">
    <property type="entry name" value="BLR5678 PROTEIN"/>
    <property type="match status" value="1"/>
</dbReference>
<dbReference type="SUPFAM" id="SSF56266">
    <property type="entry name" value="DmpA/ArgJ-like"/>
    <property type="match status" value="1"/>
</dbReference>
<dbReference type="InterPro" id="IPR005321">
    <property type="entry name" value="Peptidase_S58_DmpA"/>
</dbReference>
<comment type="caution">
    <text evidence="2">The sequence shown here is derived from an EMBL/GenBank/DDBJ whole genome shotgun (WGS) entry which is preliminary data.</text>
</comment>
<dbReference type="CDD" id="cd02252">
    <property type="entry name" value="nylC_like"/>
    <property type="match status" value="1"/>
</dbReference>
<dbReference type="PANTHER" id="PTHR36512">
    <property type="entry name" value="D-AMINOPEPTIDASE"/>
    <property type="match status" value="1"/>
</dbReference>
<organism evidence="2 3">
    <name type="scientific">Pseudobutyrivibrio ruminis</name>
    <dbReference type="NCBI Taxonomy" id="46206"/>
    <lineage>
        <taxon>Bacteria</taxon>
        <taxon>Bacillati</taxon>
        <taxon>Bacillota</taxon>
        <taxon>Clostridia</taxon>
        <taxon>Lachnospirales</taxon>
        <taxon>Lachnospiraceae</taxon>
        <taxon>Pseudobutyrivibrio</taxon>
    </lineage>
</organism>
<dbReference type="AlphaFoldDB" id="A0A927YLX7"/>
<evidence type="ECO:0000313" key="3">
    <source>
        <dbReference type="Proteomes" id="UP000766246"/>
    </source>
</evidence>
<dbReference type="Proteomes" id="UP000766246">
    <property type="component" value="Unassembled WGS sequence"/>
</dbReference>
<protein>
    <submittedName>
        <fullName evidence="2">P1 family peptidase</fullName>
    </submittedName>
</protein>
<dbReference type="Gene3D" id="3.60.70.12">
    <property type="entry name" value="L-amino peptidase D-ALA esterase/amidase"/>
    <property type="match status" value="1"/>
</dbReference>
<name>A0A927YLX7_9FIRM</name>
<comment type="similarity">
    <text evidence="1">Belongs to the peptidase S58 family.</text>
</comment>
<gene>
    <name evidence="2" type="ORF">E7272_09920</name>
</gene>
<reference evidence="2" key="1">
    <citation type="submission" date="2019-04" db="EMBL/GenBank/DDBJ databases">
        <title>Evolution of Biomass-Degrading Anaerobic Consortia Revealed by Metagenomics.</title>
        <authorList>
            <person name="Peng X."/>
        </authorList>
    </citation>
    <scope>NUCLEOTIDE SEQUENCE</scope>
    <source>
        <strain evidence="2">SIG311</strain>
    </source>
</reference>
<dbReference type="Pfam" id="PF03576">
    <property type="entry name" value="Peptidase_S58"/>
    <property type="match status" value="1"/>
</dbReference>
<evidence type="ECO:0000313" key="2">
    <source>
        <dbReference type="EMBL" id="MBE5920145.1"/>
    </source>
</evidence>
<dbReference type="InterPro" id="IPR016117">
    <property type="entry name" value="ArgJ-like_dom_sf"/>
</dbReference>
<evidence type="ECO:0000256" key="1">
    <source>
        <dbReference type="ARBA" id="ARBA00007068"/>
    </source>
</evidence>
<accession>A0A927YLX7</accession>